<organism evidence="1 2">
    <name type="scientific">Sorghum bicolor</name>
    <name type="common">Sorghum</name>
    <name type="synonym">Sorghum vulgare</name>
    <dbReference type="NCBI Taxonomy" id="4558"/>
    <lineage>
        <taxon>Eukaryota</taxon>
        <taxon>Viridiplantae</taxon>
        <taxon>Streptophyta</taxon>
        <taxon>Embryophyta</taxon>
        <taxon>Tracheophyta</taxon>
        <taxon>Spermatophyta</taxon>
        <taxon>Magnoliopsida</taxon>
        <taxon>Liliopsida</taxon>
        <taxon>Poales</taxon>
        <taxon>Poaceae</taxon>
        <taxon>PACMAD clade</taxon>
        <taxon>Panicoideae</taxon>
        <taxon>Andropogonodae</taxon>
        <taxon>Andropogoneae</taxon>
        <taxon>Sorghinae</taxon>
        <taxon>Sorghum</taxon>
    </lineage>
</organism>
<gene>
    <name evidence="1" type="ORF">SORBI_3010G098866</name>
</gene>
<dbReference type="EMBL" id="CM000769">
    <property type="protein sequence ID" value="OQU76136.1"/>
    <property type="molecule type" value="Genomic_DNA"/>
</dbReference>
<proteinExistence type="predicted"/>
<sequence length="113" mass="11834">MDPDRWRWRGGRRRLALYPRRQAGGGGGGGGVRSALCAGKTPGGCARRPVGGGGGVAAVAGRSIEVRVAGGPHSGHKLGGYPAVPRGFRKFDLLRQGLIELIGRDKVVQMYSQ</sequence>
<dbReference type="Proteomes" id="UP000000768">
    <property type="component" value="Chromosome 10"/>
</dbReference>
<keyword evidence="2" id="KW-1185">Reference proteome</keyword>
<reference evidence="1 2" key="1">
    <citation type="journal article" date="2009" name="Nature">
        <title>The Sorghum bicolor genome and the diversification of grasses.</title>
        <authorList>
            <person name="Paterson A.H."/>
            <person name="Bowers J.E."/>
            <person name="Bruggmann R."/>
            <person name="Dubchak I."/>
            <person name="Grimwood J."/>
            <person name="Gundlach H."/>
            <person name="Haberer G."/>
            <person name="Hellsten U."/>
            <person name="Mitros T."/>
            <person name="Poliakov A."/>
            <person name="Schmutz J."/>
            <person name="Spannagl M."/>
            <person name="Tang H."/>
            <person name="Wang X."/>
            <person name="Wicker T."/>
            <person name="Bharti A.K."/>
            <person name="Chapman J."/>
            <person name="Feltus F.A."/>
            <person name="Gowik U."/>
            <person name="Grigoriev I.V."/>
            <person name="Lyons E."/>
            <person name="Maher C.A."/>
            <person name="Martis M."/>
            <person name="Narechania A."/>
            <person name="Otillar R.P."/>
            <person name="Penning B.W."/>
            <person name="Salamov A.A."/>
            <person name="Wang Y."/>
            <person name="Zhang L."/>
            <person name="Carpita N.C."/>
            <person name="Freeling M."/>
            <person name="Gingle A.R."/>
            <person name="Hash C.T."/>
            <person name="Keller B."/>
            <person name="Klein P."/>
            <person name="Kresovich S."/>
            <person name="McCann M.C."/>
            <person name="Ming R."/>
            <person name="Peterson D.G."/>
            <person name="Mehboob-ur-Rahman"/>
            <person name="Ware D."/>
            <person name="Westhoff P."/>
            <person name="Mayer K.F."/>
            <person name="Messing J."/>
            <person name="Rokhsar D.S."/>
        </authorList>
    </citation>
    <scope>NUCLEOTIDE SEQUENCE [LARGE SCALE GENOMIC DNA]</scope>
    <source>
        <strain evidence="2">cv. BTx623</strain>
    </source>
</reference>
<accession>A0A1W0VS79</accession>
<reference evidence="2" key="2">
    <citation type="journal article" date="2018" name="Plant J.">
        <title>The Sorghum bicolor reference genome: improved assembly, gene annotations, a transcriptome atlas, and signatures of genome organization.</title>
        <authorList>
            <person name="McCormick R.F."/>
            <person name="Truong S.K."/>
            <person name="Sreedasyam A."/>
            <person name="Jenkins J."/>
            <person name="Shu S."/>
            <person name="Sims D."/>
            <person name="Kennedy M."/>
            <person name="Amirebrahimi M."/>
            <person name="Weers B.D."/>
            <person name="McKinley B."/>
            <person name="Mattison A."/>
            <person name="Morishige D.T."/>
            <person name="Grimwood J."/>
            <person name="Schmutz J."/>
            <person name="Mullet J.E."/>
        </authorList>
    </citation>
    <scope>NUCLEOTIDE SEQUENCE [LARGE SCALE GENOMIC DNA]</scope>
    <source>
        <strain evidence="2">cv. BTx623</strain>
    </source>
</reference>
<dbReference type="AlphaFoldDB" id="A0A1W0VS79"/>
<dbReference type="InParanoid" id="A0A1W0VS79"/>
<name>A0A1W0VS79_SORBI</name>
<evidence type="ECO:0000313" key="1">
    <source>
        <dbReference type="EMBL" id="OQU76136.1"/>
    </source>
</evidence>
<protein>
    <submittedName>
        <fullName evidence="1">Uncharacterized protein</fullName>
    </submittedName>
</protein>
<dbReference type="Gramene" id="OQU76136">
    <property type="protein sequence ID" value="OQU76136"/>
    <property type="gene ID" value="SORBI_3010G098866"/>
</dbReference>
<evidence type="ECO:0000313" key="2">
    <source>
        <dbReference type="Proteomes" id="UP000000768"/>
    </source>
</evidence>